<keyword evidence="1" id="KW-1133">Transmembrane helix</keyword>
<sequence>MKKIIIPHQIKPRFLATAIGLGALFIILLSLFIFDILRVRVINVDNTRRILAEQKQKENNYFGISKVAFQQGSNNKGLDLRCLTWSSKQLYNGWSDVSKDHDFFIDYYLPSGKKAIICTTPILAGALAANSQKRFLYEVSTTDLDDGLYVRIVIGLSEVRETCKLMTGSVDCMNSLLMRQAIVKYEP</sequence>
<reference evidence="2 3" key="1">
    <citation type="journal article" date="2019" name="Genome Biol. Evol.">
        <title>Day and night: Metabolic profiles and evolutionary relationships of six axenic non-marine cyanobacteria.</title>
        <authorList>
            <person name="Will S.E."/>
            <person name="Henke P."/>
            <person name="Boedeker C."/>
            <person name="Huang S."/>
            <person name="Brinkmann H."/>
            <person name="Rohde M."/>
            <person name="Jarek M."/>
            <person name="Friedl T."/>
            <person name="Seufert S."/>
            <person name="Schumacher M."/>
            <person name="Overmann J."/>
            <person name="Neumann-Schaal M."/>
            <person name="Petersen J."/>
        </authorList>
    </citation>
    <scope>NUCLEOTIDE SEQUENCE [LARGE SCALE GENOMIC DNA]</scope>
    <source>
        <strain evidence="2 3">PCC 6912</strain>
    </source>
</reference>
<evidence type="ECO:0000256" key="1">
    <source>
        <dbReference type="SAM" id="Phobius"/>
    </source>
</evidence>
<gene>
    <name evidence="2" type="ORF">PCC6912_57700</name>
</gene>
<name>A0A433MYA7_CHLFR</name>
<accession>A0A433MYA7</accession>
<dbReference type="OrthoDB" id="511764at2"/>
<dbReference type="RefSeq" id="WP_016872793.1">
    <property type="nucleotide sequence ID" value="NZ_AJLN01000081.1"/>
</dbReference>
<evidence type="ECO:0000313" key="2">
    <source>
        <dbReference type="EMBL" id="RUR73245.1"/>
    </source>
</evidence>
<dbReference type="EMBL" id="RSCJ01000037">
    <property type="protein sequence ID" value="RUR73245.1"/>
    <property type="molecule type" value="Genomic_DNA"/>
</dbReference>
<keyword evidence="3" id="KW-1185">Reference proteome</keyword>
<dbReference type="Proteomes" id="UP000268857">
    <property type="component" value="Unassembled WGS sequence"/>
</dbReference>
<feature type="transmembrane region" description="Helical" evidence="1">
    <location>
        <begin position="12"/>
        <end position="34"/>
    </location>
</feature>
<protein>
    <submittedName>
        <fullName evidence="2">Uncharacterized protein</fullName>
    </submittedName>
</protein>
<proteinExistence type="predicted"/>
<comment type="caution">
    <text evidence="2">The sequence shown here is derived from an EMBL/GenBank/DDBJ whole genome shotgun (WGS) entry which is preliminary data.</text>
</comment>
<organism evidence="2 3">
    <name type="scientific">Chlorogloeopsis fritschii PCC 6912</name>
    <dbReference type="NCBI Taxonomy" id="211165"/>
    <lineage>
        <taxon>Bacteria</taxon>
        <taxon>Bacillati</taxon>
        <taxon>Cyanobacteriota</taxon>
        <taxon>Cyanophyceae</taxon>
        <taxon>Nostocales</taxon>
        <taxon>Chlorogloeopsidaceae</taxon>
        <taxon>Chlorogloeopsis</taxon>
    </lineage>
</organism>
<keyword evidence="1" id="KW-0472">Membrane</keyword>
<evidence type="ECO:0000313" key="3">
    <source>
        <dbReference type="Proteomes" id="UP000268857"/>
    </source>
</evidence>
<dbReference type="AlphaFoldDB" id="A0A433MYA7"/>
<keyword evidence="1" id="KW-0812">Transmembrane</keyword>